<dbReference type="EMBL" id="KR872420">
    <property type="protein sequence ID" value="ALQ43531.1"/>
    <property type="molecule type" value="Genomic_RNA"/>
</dbReference>
<evidence type="ECO:0000313" key="2">
    <source>
        <dbReference type="Proteomes" id="UP000203966"/>
    </source>
</evidence>
<dbReference type="RefSeq" id="YP_009186839.1">
    <property type="nucleotide sequence ID" value="NC_028649.1"/>
</dbReference>
<sequence length="94" mass="10257">MSHPDSSAATLLRLSGTCALIPALRPLTGSKWVYRSLNALLALTSLRPCSHQLLLNLKGDSYANPLCGKSKPTLSQRLAPWPVRRFRMAITSPT</sequence>
<name>A0A0S2ZX28_9VIRU</name>
<keyword evidence="2" id="KW-1185">Reference proteome</keyword>
<dbReference type="GeneID" id="26426306"/>
<reference evidence="1 2" key="1">
    <citation type="journal article" date="2016" name="Arch. Virol.">
        <title>Complete genome sequence of a strain of Actinidia virus X detected in Ribes nigrum cv. Baldwin showing unusual symptoms.</title>
        <authorList>
            <person name="James D."/>
            <person name="Phelan J."/>
        </authorList>
    </citation>
    <scope>NUCLEOTIDE SEQUENCE [LARGE SCALE GENOMIC DNA]</scope>
    <source>
        <strain evidence="1 2">RV-3124</strain>
    </source>
</reference>
<protein>
    <submittedName>
        <fullName evidence="1">Putative 10 kDa protein</fullName>
    </submittedName>
</protein>
<dbReference type="KEGG" id="vg:26426306"/>
<accession>A0A0S2ZX28</accession>
<proteinExistence type="predicted"/>
<organism evidence="1 2">
    <name type="scientific">Plantain virus X</name>
    <dbReference type="NCBI Taxonomy" id="1331744"/>
    <lineage>
        <taxon>Viruses</taxon>
        <taxon>Riboviria</taxon>
        <taxon>Orthornavirae</taxon>
        <taxon>Kitrinoviricota</taxon>
        <taxon>Alsuviricetes</taxon>
        <taxon>Tymovirales</taxon>
        <taxon>Alphaflexiviridae</taxon>
        <taxon>Potexvirus</taxon>
        <taxon>Potexvirus ecsplantagonis</taxon>
    </lineage>
</organism>
<dbReference type="Proteomes" id="UP000203966">
    <property type="component" value="Segment"/>
</dbReference>
<evidence type="ECO:0000313" key="1">
    <source>
        <dbReference type="EMBL" id="ALQ43531.1"/>
    </source>
</evidence>